<name>A0ABX7AXY9_9BACI</name>
<dbReference type="Pfam" id="PF07302">
    <property type="entry name" value="AroM"/>
    <property type="match status" value="1"/>
</dbReference>
<organism evidence="1 2">
    <name type="scientific">Lysinibacillus agricola</name>
    <dbReference type="NCBI Taxonomy" id="2590012"/>
    <lineage>
        <taxon>Bacteria</taxon>
        <taxon>Bacillati</taxon>
        <taxon>Bacillota</taxon>
        <taxon>Bacilli</taxon>
        <taxon>Bacillales</taxon>
        <taxon>Bacillaceae</taxon>
        <taxon>Lysinibacillus</taxon>
    </lineage>
</organism>
<dbReference type="RefSeq" id="WP_053592813.1">
    <property type="nucleotide sequence ID" value="NZ_CP067341.1"/>
</dbReference>
<gene>
    <name evidence="1" type="ORF">FJQ98_12130</name>
</gene>
<evidence type="ECO:0000313" key="1">
    <source>
        <dbReference type="EMBL" id="QQP14681.1"/>
    </source>
</evidence>
<protein>
    <submittedName>
        <fullName evidence="1">AroM family protein</fullName>
    </submittedName>
</protein>
<reference evidence="1 2" key="1">
    <citation type="submission" date="2020-01" db="EMBL/GenBank/DDBJ databases">
        <authorList>
            <person name="Liu G."/>
            <person name="Liu B."/>
        </authorList>
    </citation>
    <scope>NUCLEOTIDE SEQUENCE [LARGE SCALE GENOMIC DNA]</scope>
    <source>
        <strain evidence="1 2">FJAT-51161</strain>
    </source>
</reference>
<dbReference type="NCBIfam" id="NF007788">
    <property type="entry name" value="PRK10481.1"/>
    <property type="match status" value="1"/>
</dbReference>
<sequence length="219" mass="24993">MNKVGILTIGQSPRSDITPTFKEIFNKDIKIVERGALDSLNEAELLKVIPKKEKNIYVSRLRDGRSILIGRRKLLPLLQYELSKLEQEVDMVVILCTADFPTLTCEKPIFYPNRIVTQVIGTMANQPKIGLIVPLEEQRRAMLEKWRGVTNDITFAVASPYDYGNFKEAAHYLKDYQVDVIILDCMGYNEGHKQLVKKESGILTILPRTLVARVVLEYL</sequence>
<dbReference type="InterPro" id="IPR010843">
    <property type="entry name" value="Uncharacterised_AroM"/>
</dbReference>
<accession>A0ABX7AXY9</accession>
<dbReference type="Proteomes" id="UP000596049">
    <property type="component" value="Chromosome"/>
</dbReference>
<dbReference type="EMBL" id="CP067341">
    <property type="protein sequence ID" value="QQP14681.1"/>
    <property type="molecule type" value="Genomic_DNA"/>
</dbReference>
<keyword evidence="2" id="KW-1185">Reference proteome</keyword>
<proteinExistence type="predicted"/>
<evidence type="ECO:0000313" key="2">
    <source>
        <dbReference type="Proteomes" id="UP000596049"/>
    </source>
</evidence>